<feature type="transmembrane region" description="Helical" evidence="12">
    <location>
        <begin position="7"/>
        <end position="30"/>
    </location>
</feature>
<dbReference type="NCBIfam" id="NF045656">
    <property type="entry name" value="MeththiolMtaseMddA"/>
    <property type="match status" value="1"/>
</dbReference>
<reference evidence="14 15" key="1">
    <citation type="submission" date="2022-03" db="EMBL/GenBank/DDBJ databases">
        <title>Luteimonas soily sp. nov., a novel bacterium isolated from the soil.</title>
        <authorList>
            <person name="Zhang X."/>
        </authorList>
    </citation>
    <scope>NUCLEOTIDE SEQUENCE [LARGE SCALE GENOMIC DNA]</scope>
    <source>
        <strain evidence="14 15">50</strain>
    </source>
</reference>
<comment type="similarity">
    <text evidence="3">Belongs to the nurim family.</text>
</comment>
<dbReference type="Pfam" id="PF07298">
    <property type="entry name" value="NnrU"/>
    <property type="match status" value="1"/>
</dbReference>
<evidence type="ECO:0000256" key="5">
    <source>
        <dbReference type="ARBA" id="ARBA00022603"/>
    </source>
</evidence>
<keyword evidence="7" id="KW-0949">S-adenosyl-L-methionine</keyword>
<evidence type="ECO:0000256" key="10">
    <source>
        <dbReference type="ARBA" id="ARBA00023136"/>
    </source>
</evidence>
<gene>
    <name evidence="14" type="ORF">MQC88_00835</name>
</gene>
<dbReference type="Gene3D" id="1.20.120.1630">
    <property type="match status" value="1"/>
</dbReference>
<comment type="function">
    <text evidence="1">Catalyzes the methylation of methanethiol (MeSH) to yield dimethylsulphide (DMS).</text>
</comment>
<dbReference type="Proteomes" id="UP001165423">
    <property type="component" value="Unassembled WGS sequence"/>
</dbReference>
<keyword evidence="9 12" id="KW-1133">Transmembrane helix</keyword>
<dbReference type="PANTHER" id="PTHR31040:SF1">
    <property type="entry name" value="NURIM"/>
    <property type="match status" value="1"/>
</dbReference>
<keyword evidence="15" id="KW-1185">Reference proteome</keyword>
<evidence type="ECO:0000256" key="7">
    <source>
        <dbReference type="ARBA" id="ARBA00022691"/>
    </source>
</evidence>
<comment type="subcellular location">
    <subcellularLocation>
        <location evidence="2">Membrane</location>
        <topology evidence="2">Multi-pass membrane protein</topology>
    </subcellularLocation>
</comment>
<feature type="domain" description="NnrU" evidence="13">
    <location>
        <begin position="54"/>
        <end position="216"/>
    </location>
</feature>
<organism evidence="14 15">
    <name type="scientific">Cognatiluteimonas sedimenti</name>
    <dbReference type="NCBI Taxonomy" id="2927791"/>
    <lineage>
        <taxon>Bacteria</taxon>
        <taxon>Pseudomonadati</taxon>
        <taxon>Pseudomonadota</taxon>
        <taxon>Gammaproteobacteria</taxon>
        <taxon>Lysobacterales</taxon>
        <taxon>Lysobacteraceae</taxon>
        <taxon>Cognatiluteimonas</taxon>
    </lineage>
</organism>
<evidence type="ECO:0000256" key="3">
    <source>
        <dbReference type="ARBA" id="ARBA00010631"/>
    </source>
</evidence>
<evidence type="ECO:0000256" key="9">
    <source>
        <dbReference type="ARBA" id="ARBA00022989"/>
    </source>
</evidence>
<evidence type="ECO:0000256" key="8">
    <source>
        <dbReference type="ARBA" id="ARBA00022692"/>
    </source>
</evidence>
<accession>A0ABT0A0K5</accession>
<evidence type="ECO:0000256" key="11">
    <source>
        <dbReference type="ARBA" id="ARBA00048134"/>
    </source>
</evidence>
<evidence type="ECO:0000256" key="2">
    <source>
        <dbReference type="ARBA" id="ARBA00004141"/>
    </source>
</evidence>
<evidence type="ECO:0000313" key="15">
    <source>
        <dbReference type="Proteomes" id="UP001165423"/>
    </source>
</evidence>
<dbReference type="InterPro" id="IPR009915">
    <property type="entry name" value="NnrU_dom"/>
</dbReference>
<name>A0ABT0A0K5_9GAMM</name>
<keyword evidence="10 12" id="KW-0472">Membrane</keyword>
<evidence type="ECO:0000256" key="12">
    <source>
        <dbReference type="SAM" id="Phobius"/>
    </source>
</evidence>
<evidence type="ECO:0000256" key="1">
    <source>
        <dbReference type="ARBA" id="ARBA00002096"/>
    </source>
</evidence>
<evidence type="ECO:0000256" key="4">
    <source>
        <dbReference type="ARBA" id="ARBA00012149"/>
    </source>
</evidence>
<dbReference type="InterPro" id="IPR033580">
    <property type="entry name" value="Nurim-like"/>
</dbReference>
<keyword evidence="8 12" id="KW-0812">Transmembrane</keyword>
<comment type="caution">
    <text evidence="14">The sequence shown here is derived from an EMBL/GenBank/DDBJ whole genome shotgun (WGS) entry which is preliminary data.</text>
</comment>
<feature type="transmembrane region" description="Helical" evidence="12">
    <location>
        <begin position="42"/>
        <end position="61"/>
    </location>
</feature>
<dbReference type="EMBL" id="JALGCL010000001">
    <property type="protein sequence ID" value="MCJ0824516.1"/>
    <property type="molecule type" value="Genomic_DNA"/>
</dbReference>
<dbReference type="EC" id="2.1.1.334" evidence="4"/>
<proteinExistence type="inferred from homology"/>
<feature type="transmembrane region" description="Helical" evidence="12">
    <location>
        <begin position="82"/>
        <end position="103"/>
    </location>
</feature>
<dbReference type="InterPro" id="IPR054700">
    <property type="entry name" value="MddA"/>
</dbReference>
<comment type="catalytic activity">
    <reaction evidence="11">
        <text>methanethiol + S-adenosyl-L-methionine = dimethyl sulfide + S-adenosyl-L-homocysteine + H(+)</text>
        <dbReference type="Rhea" id="RHEA:50428"/>
        <dbReference type="ChEBI" id="CHEBI:15378"/>
        <dbReference type="ChEBI" id="CHEBI:16007"/>
        <dbReference type="ChEBI" id="CHEBI:17437"/>
        <dbReference type="ChEBI" id="CHEBI:57856"/>
        <dbReference type="ChEBI" id="CHEBI:59789"/>
        <dbReference type="EC" id="2.1.1.334"/>
    </reaction>
</comment>
<keyword evidence="5" id="KW-0489">Methyltransferase</keyword>
<evidence type="ECO:0000259" key="13">
    <source>
        <dbReference type="Pfam" id="PF07298"/>
    </source>
</evidence>
<protein>
    <recommendedName>
        <fullName evidence="4">methanethiol S-methyltransferase</fullName>
        <ecNumber evidence="4">2.1.1.334</ecNumber>
    </recommendedName>
</protein>
<dbReference type="PANTHER" id="PTHR31040">
    <property type="entry name" value="NURIM"/>
    <property type="match status" value="1"/>
</dbReference>
<dbReference type="RefSeq" id="WP_243318310.1">
    <property type="nucleotide sequence ID" value="NZ_JALGCL010000001.1"/>
</dbReference>
<evidence type="ECO:0000313" key="14">
    <source>
        <dbReference type="EMBL" id="MCJ0824516.1"/>
    </source>
</evidence>
<keyword evidence="6" id="KW-0808">Transferase</keyword>
<evidence type="ECO:0000256" key="6">
    <source>
        <dbReference type="ARBA" id="ARBA00022679"/>
    </source>
</evidence>
<sequence>MSRLLALMYGAAAYAVFLATFLYAIAFVAGVGVPRHVDNGPLVAWPVALAIDLALLSLFAMQHSGMARPAFKRWWTRIVPPAIERSTYVLVSSLVLVLLYWQWRPLPTVVWDVHGPGYWALIAISALGWLLVLASTFLINHFDLFGLRQVWAYARECTLADQPFVARAFYRMVRHPLMLGFLIAFWATPHMTVGHLLFAAVTTAYILVAVKFLEERDLLAQHGDAYRAYQREVPMIVPRPWHRRRGAPAGPVIGQRRPTA</sequence>
<feature type="transmembrane region" description="Helical" evidence="12">
    <location>
        <begin position="118"/>
        <end position="139"/>
    </location>
</feature>